<dbReference type="Proteomes" id="UP001642464">
    <property type="component" value="Unassembled WGS sequence"/>
</dbReference>
<protein>
    <submittedName>
        <fullName evidence="1">Glycosyltransferase</fullName>
    </submittedName>
</protein>
<keyword evidence="2" id="KW-1185">Reference proteome</keyword>
<gene>
    <name evidence="1" type="ORF">SCF082_LOCUS19042</name>
</gene>
<dbReference type="EMBL" id="CAXAMM010012914">
    <property type="protein sequence ID" value="CAK9030008.1"/>
    <property type="molecule type" value="Genomic_DNA"/>
</dbReference>
<proteinExistence type="predicted"/>
<evidence type="ECO:0000313" key="1">
    <source>
        <dbReference type="EMBL" id="CAK9030008.1"/>
    </source>
</evidence>
<sequence>MAPSDEKDRYAYFRDLERTDGLLDASSFRRPVFSFEEDYTFSLLEPVFRDLPNGDFEKLSEKTQKRFCVELDRCDLEPITSDVDRCEDYIDSLVRLCSEITHECTGKDFAQWRLVGDAEEELRKAWRHFVRLISIRDFEWENLVSYLSDPHAGWNAPGEYSKANSANMSKMMRYAISQKLMVPLQMWALLLKLAGGEVAAPKKRSYV</sequence>
<reference evidence="1 2" key="1">
    <citation type="submission" date="2024-02" db="EMBL/GenBank/DDBJ databases">
        <authorList>
            <person name="Chen Y."/>
            <person name="Shah S."/>
            <person name="Dougan E. K."/>
            <person name="Thang M."/>
            <person name="Chan C."/>
        </authorList>
    </citation>
    <scope>NUCLEOTIDE SEQUENCE [LARGE SCALE GENOMIC DNA]</scope>
</reference>
<name>A0ABP0KTH9_9DINO</name>
<comment type="caution">
    <text evidence="1">The sequence shown here is derived from an EMBL/GenBank/DDBJ whole genome shotgun (WGS) entry which is preliminary data.</text>
</comment>
<accession>A0ABP0KTH9</accession>
<evidence type="ECO:0000313" key="2">
    <source>
        <dbReference type="Proteomes" id="UP001642464"/>
    </source>
</evidence>
<organism evidence="1 2">
    <name type="scientific">Durusdinium trenchii</name>
    <dbReference type="NCBI Taxonomy" id="1381693"/>
    <lineage>
        <taxon>Eukaryota</taxon>
        <taxon>Sar</taxon>
        <taxon>Alveolata</taxon>
        <taxon>Dinophyceae</taxon>
        <taxon>Suessiales</taxon>
        <taxon>Symbiodiniaceae</taxon>
        <taxon>Durusdinium</taxon>
    </lineage>
</organism>